<reference evidence="1" key="1">
    <citation type="submission" date="2022-03" db="EMBL/GenBank/DDBJ databases">
        <title>Genomic Encyclopedia of Type Strains, Phase III (KMG-III): the genomes of soil and plant-associated and newly described type strains.</title>
        <authorList>
            <person name="Whitman W."/>
        </authorList>
    </citation>
    <scope>NUCLEOTIDE SEQUENCE</scope>
    <source>
        <strain evidence="1">ANL 6-2</strain>
    </source>
</reference>
<dbReference type="InterPro" id="IPR052732">
    <property type="entry name" value="Cell-binding_unc_protein"/>
</dbReference>
<dbReference type="PANTHER" id="PTHR43883">
    <property type="entry name" value="SLR0207 PROTEIN"/>
    <property type="match status" value="1"/>
</dbReference>
<evidence type="ECO:0000313" key="2">
    <source>
        <dbReference type="Proteomes" id="UP001205843"/>
    </source>
</evidence>
<dbReference type="Proteomes" id="UP001205843">
    <property type="component" value="Unassembled WGS sequence"/>
</dbReference>
<dbReference type="PANTHER" id="PTHR43883:SF1">
    <property type="entry name" value="GLUCONOKINASE"/>
    <property type="match status" value="1"/>
</dbReference>
<dbReference type="Gene3D" id="3.40.50.300">
    <property type="entry name" value="P-loop containing nucleotide triphosphate hydrolases"/>
    <property type="match status" value="1"/>
</dbReference>
<dbReference type="EMBL" id="JALJXV010000011">
    <property type="protein sequence ID" value="MCP1676863.1"/>
    <property type="molecule type" value="Genomic_DNA"/>
</dbReference>
<name>A0AAE3KDZ2_9GAMM</name>
<comment type="caution">
    <text evidence="1">The sequence shown here is derived from an EMBL/GenBank/DDBJ whole genome shotgun (WGS) entry which is preliminary data.</text>
</comment>
<proteinExistence type="predicted"/>
<keyword evidence="2" id="KW-1185">Reference proteome</keyword>
<evidence type="ECO:0000313" key="1">
    <source>
        <dbReference type="EMBL" id="MCP1676863.1"/>
    </source>
</evidence>
<gene>
    <name evidence="1" type="ORF">J2T57_004036</name>
</gene>
<dbReference type="AlphaFoldDB" id="A0AAE3KDZ2"/>
<dbReference type="Pfam" id="PF13671">
    <property type="entry name" value="AAA_33"/>
    <property type="match status" value="1"/>
</dbReference>
<dbReference type="GO" id="GO:0016301">
    <property type="term" value="F:kinase activity"/>
    <property type="evidence" value="ECO:0007669"/>
    <property type="project" value="UniProtKB-KW"/>
</dbReference>
<dbReference type="InterPro" id="IPR011009">
    <property type="entry name" value="Kinase-like_dom_sf"/>
</dbReference>
<dbReference type="SUPFAM" id="SSF52540">
    <property type="entry name" value="P-loop containing nucleoside triphosphate hydrolases"/>
    <property type="match status" value="1"/>
</dbReference>
<dbReference type="SUPFAM" id="SSF56112">
    <property type="entry name" value="Protein kinase-like (PK-like)"/>
    <property type="match status" value="1"/>
</dbReference>
<accession>A0AAE3KDZ2</accession>
<keyword evidence="1" id="KW-0418">Kinase</keyword>
<organism evidence="1 2">
    <name type="scientific">Natronocella acetinitrilica</name>
    <dbReference type="NCBI Taxonomy" id="414046"/>
    <lineage>
        <taxon>Bacteria</taxon>
        <taxon>Pseudomonadati</taxon>
        <taxon>Pseudomonadota</taxon>
        <taxon>Gammaproteobacteria</taxon>
        <taxon>Chromatiales</taxon>
        <taxon>Ectothiorhodospiraceae</taxon>
        <taxon>Natronocella</taxon>
    </lineage>
</organism>
<dbReference type="InterPro" id="IPR027417">
    <property type="entry name" value="P-loop_NTPase"/>
</dbReference>
<protein>
    <submittedName>
        <fullName evidence="1">Aminoglycoside phosphotransferase family enzyme/predicted kinase</fullName>
    </submittedName>
</protein>
<keyword evidence="1" id="KW-0808">Transferase</keyword>
<sequence length="495" mass="54479">MHAESALAEHRQLIAGLQRTLSMDGMAVETIETHGATVLLAGDHAYKLKKPVDLGFLDYSTLALRQHYCREELRLNRRLAPDLYLAVLPVTGTPDEPELGGSGPVLDHAVQMRRFPTEARLDRVLERGELKPPDMEALAQAMVSFHQTCAPLANDHPLHSVSAITAPLLDNLEDCRRLLPGGVQLEQVLDWFPREHDRLQTLVSERLHSGRVRECHGDLHLANMYREGGAIHFFDGIEFSEPLRYIDVMNEVAFVAMDLDARGSPDLGALLTSHYLECGGDYRGLPLLLLFKCYRALVRAKVNAIHARAGGGEQAGQEAVRYLSLAAHYTEPRKPTLWIMGGLSGSGKSTRALALVEQTGAVRIRSDVERKRLFGLAADARTDAPAGGGIYGPEAGEQTYQRLADLARGILACGSSVIVDAANLRRSERARFRALASTGGWSSRLVWCEADENTLRQRLRQRAQLGKDPSEATTAVLERQLQMVEPPTAEETDPA</sequence>
<dbReference type="RefSeq" id="WP_253484135.1">
    <property type="nucleotide sequence ID" value="NZ_JALJXV010000011.1"/>
</dbReference>